<accession>A0ABR5SCG0</accession>
<protein>
    <recommendedName>
        <fullName evidence="3">DUF3168 domain-containing protein</fullName>
    </recommendedName>
</protein>
<sequence>MQDILIVEGKLKEALSTIPELRTVESYEGTIEDLAGSTRLPAALIVYGGARAQSEEGTRAVQTKVDVYFTVYVIAKNTRGKAEASVDVRTLLEVSRNRIHALAFNGITVKWEEETLEMMTPDGICAYAQHYRYQDYIVKEKGLIK</sequence>
<proteinExistence type="predicted"/>
<dbReference type="Proteomes" id="UP000060487">
    <property type="component" value="Unassembled WGS sequence"/>
</dbReference>
<dbReference type="Pfam" id="PF08873">
    <property type="entry name" value="Phage_Mu_Gp37"/>
    <property type="match status" value="1"/>
</dbReference>
<gene>
    <name evidence="1" type="ORF">ASN18_2650</name>
</gene>
<dbReference type="EMBL" id="LNQR01000101">
    <property type="protein sequence ID" value="KWT81144.1"/>
    <property type="molecule type" value="Genomic_DNA"/>
</dbReference>
<comment type="caution">
    <text evidence="1">The sequence shown here is derived from an EMBL/GenBank/DDBJ whole genome shotgun (WGS) entry which is preliminary data.</text>
</comment>
<dbReference type="Gene3D" id="3.30.2000.10">
    <property type="entry name" value="Phage tail protein-like"/>
    <property type="match status" value="1"/>
</dbReference>
<dbReference type="InterPro" id="IPR038042">
    <property type="entry name" value="Gp37-like"/>
</dbReference>
<reference evidence="1 2" key="1">
    <citation type="submission" date="2015-11" db="EMBL/GenBank/DDBJ databases">
        <authorList>
            <person name="Lin W."/>
        </authorList>
    </citation>
    <scope>NUCLEOTIDE SEQUENCE [LARGE SCALE GENOMIC DNA]</scope>
    <source>
        <strain evidence="1 2">HCH-1</strain>
    </source>
</reference>
<dbReference type="InterPro" id="IPR014972">
    <property type="entry name" value="Phage_Mu_Gp37"/>
</dbReference>
<evidence type="ECO:0000313" key="2">
    <source>
        <dbReference type="Proteomes" id="UP000060487"/>
    </source>
</evidence>
<evidence type="ECO:0008006" key="3">
    <source>
        <dbReference type="Google" id="ProtNLM"/>
    </source>
</evidence>
<organism evidence="1 2">
    <name type="scientific">Candidatus Magnetominusculus xianensis</name>
    <dbReference type="NCBI Taxonomy" id="1748249"/>
    <lineage>
        <taxon>Bacteria</taxon>
        <taxon>Pseudomonadati</taxon>
        <taxon>Nitrospirota</taxon>
        <taxon>Nitrospiria</taxon>
        <taxon>Nitrospirales</taxon>
        <taxon>Nitrospiraceae</taxon>
        <taxon>Candidatus Magnetominusculus</taxon>
    </lineage>
</organism>
<dbReference type="RefSeq" id="WP_085053272.1">
    <property type="nucleotide sequence ID" value="NZ_LNQR01000101.1"/>
</dbReference>
<keyword evidence="2" id="KW-1185">Reference proteome</keyword>
<evidence type="ECO:0000313" key="1">
    <source>
        <dbReference type="EMBL" id="KWT81144.1"/>
    </source>
</evidence>
<name>A0ABR5SCG0_9BACT</name>